<dbReference type="AlphaFoldDB" id="G7GZ91"/>
<sequence length="132" mass="14844">MTRNSAEKRAARAYAQEHGVAYRQAVEAIRRNDADQIDDSSFVHRILIEAVEGCGIRHWAQIVEWDGERRAVARDLGGETFELTLATLASELREFRSAAPEASPLDIDSYIADEVVQASLFGAVIYRRPVRR</sequence>
<accession>G7GZ91</accession>
<keyword evidence="2" id="KW-1185">Reference proteome</keyword>
<evidence type="ECO:0000313" key="2">
    <source>
        <dbReference type="Proteomes" id="UP000035088"/>
    </source>
</evidence>
<dbReference type="EMBL" id="BAEE01000021">
    <property type="protein sequence ID" value="GAB08916.1"/>
    <property type="molecule type" value="Genomic_DNA"/>
</dbReference>
<dbReference type="OrthoDB" id="4377203at2"/>
<name>G7GZ91_9ACTN</name>
<dbReference type="RefSeq" id="WP_007320993.1">
    <property type="nucleotide sequence ID" value="NZ_BAEE01000021.1"/>
</dbReference>
<dbReference type="Proteomes" id="UP000035088">
    <property type="component" value="Unassembled WGS sequence"/>
</dbReference>
<comment type="caution">
    <text evidence="1">The sequence shown here is derived from an EMBL/GenBank/DDBJ whole genome shotgun (WGS) entry which is preliminary data.</text>
</comment>
<evidence type="ECO:0000313" key="1">
    <source>
        <dbReference type="EMBL" id="GAB08916.1"/>
    </source>
</evidence>
<gene>
    <name evidence="1" type="ORF">GOARA_021_01540</name>
</gene>
<reference evidence="1 2" key="1">
    <citation type="submission" date="2011-11" db="EMBL/GenBank/DDBJ databases">
        <title>Whole genome shotgun sequence of Gordonia araii NBRC 100433.</title>
        <authorList>
            <person name="Yoshida Y."/>
            <person name="Hosoyama A."/>
            <person name="Tsuchikane K."/>
            <person name="Katsumata H."/>
            <person name="Yamazaki S."/>
            <person name="Fujita N."/>
        </authorList>
    </citation>
    <scope>NUCLEOTIDE SEQUENCE [LARGE SCALE GENOMIC DNA]</scope>
    <source>
        <strain evidence="1 2">NBRC 100433</strain>
    </source>
</reference>
<protein>
    <submittedName>
        <fullName evidence="1">Uncharacterized protein</fullName>
    </submittedName>
</protein>
<organism evidence="1 2">
    <name type="scientific">Gordonia araii NBRC 100433</name>
    <dbReference type="NCBI Taxonomy" id="1073574"/>
    <lineage>
        <taxon>Bacteria</taxon>
        <taxon>Bacillati</taxon>
        <taxon>Actinomycetota</taxon>
        <taxon>Actinomycetes</taxon>
        <taxon>Mycobacteriales</taxon>
        <taxon>Gordoniaceae</taxon>
        <taxon>Gordonia</taxon>
    </lineage>
</organism>
<dbReference type="STRING" id="1073574.GOARA_021_01540"/>
<proteinExistence type="predicted"/>